<dbReference type="InterPro" id="IPR050361">
    <property type="entry name" value="MPP/UQCRC_Complex"/>
</dbReference>
<dbReference type="Proteomes" id="UP000178681">
    <property type="component" value="Unassembled WGS sequence"/>
</dbReference>
<comment type="similarity">
    <text evidence="1">Belongs to the peptidase M16 family.</text>
</comment>
<sequence length="420" mass="47130">MFQKTVLDNGVRVVTVPMNSVQSAAALVMVKTGSRYEVKKTNGISHVLEHMALKRTNNYPNKFQIDTLLDSIGSSHNAFTSKEYTGFYVKAESRHLELILNILSGVVTDPLLDKDDLENEKKTIIEEINMYEDQPQAKVGELYEELLFAPNPLGWPIAGTRETVAALSREDIMGYIKNKYAAQNLVVGVAGNITALTSSQLNRYFEGIKIGEKSQFENLKVEQDRPKSLIFDKKTDQAHLCLGVRGYNIAHPDRYALSLLSIILGGNSSSRMFIEIREKRGLAYYVGSGAEEFADVGYFVTQAGLRIDSVPDAIKVMLGEFDKIKNEKISDEELRRAKDYWRGKMALSLEDSFRVASFYASSELLEDKIETPEEIMKKVDAVTTTDIQRVAKDIFVNGKLNLAVIGPFKDSARFDKILRL</sequence>
<evidence type="ECO:0000259" key="3">
    <source>
        <dbReference type="Pfam" id="PF05193"/>
    </source>
</evidence>
<evidence type="ECO:0000313" key="4">
    <source>
        <dbReference type="EMBL" id="OGG07737.1"/>
    </source>
</evidence>
<name>A0A1F5Z6E6_9BACT</name>
<evidence type="ECO:0008006" key="6">
    <source>
        <dbReference type="Google" id="ProtNLM"/>
    </source>
</evidence>
<accession>A0A1F5Z6E6</accession>
<dbReference type="STRING" id="1798377.A2872_02115"/>
<evidence type="ECO:0000256" key="1">
    <source>
        <dbReference type="ARBA" id="ARBA00007261"/>
    </source>
</evidence>
<comment type="caution">
    <text evidence="4">The sequence shown here is derived from an EMBL/GenBank/DDBJ whole genome shotgun (WGS) entry which is preliminary data.</text>
</comment>
<dbReference type="SUPFAM" id="SSF63411">
    <property type="entry name" value="LuxS/MPP-like metallohydrolase"/>
    <property type="match status" value="2"/>
</dbReference>
<gene>
    <name evidence="4" type="ORF">A2872_02115</name>
</gene>
<reference evidence="4 5" key="1">
    <citation type="journal article" date="2016" name="Nat. Commun.">
        <title>Thousands of microbial genomes shed light on interconnected biogeochemical processes in an aquifer system.</title>
        <authorList>
            <person name="Anantharaman K."/>
            <person name="Brown C.T."/>
            <person name="Hug L.A."/>
            <person name="Sharon I."/>
            <person name="Castelle C.J."/>
            <person name="Probst A.J."/>
            <person name="Thomas B.C."/>
            <person name="Singh A."/>
            <person name="Wilkins M.J."/>
            <person name="Karaoz U."/>
            <person name="Brodie E.L."/>
            <person name="Williams K.H."/>
            <person name="Hubbard S.S."/>
            <person name="Banfield J.F."/>
        </authorList>
    </citation>
    <scope>NUCLEOTIDE SEQUENCE [LARGE SCALE GENOMIC DNA]</scope>
</reference>
<dbReference type="InterPro" id="IPR011249">
    <property type="entry name" value="Metalloenz_LuxS/M16"/>
</dbReference>
<feature type="domain" description="Peptidase M16 N-terminal" evidence="2">
    <location>
        <begin position="13"/>
        <end position="160"/>
    </location>
</feature>
<dbReference type="InterPro" id="IPR011765">
    <property type="entry name" value="Pept_M16_N"/>
</dbReference>
<dbReference type="AlphaFoldDB" id="A0A1F5Z6E6"/>
<protein>
    <recommendedName>
        <fullName evidence="6">Peptidase M16</fullName>
    </recommendedName>
</protein>
<dbReference type="Gene3D" id="3.30.830.10">
    <property type="entry name" value="Metalloenzyme, LuxS/M16 peptidase-like"/>
    <property type="match status" value="2"/>
</dbReference>
<dbReference type="InterPro" id="IPR007863">
    <property type="entry name" value="Peptidase_M16_C"/>
</dbReference>
<dbReference type="EMBL" id="MFJG01000002">
    <property type="protein sequence ID" value="OGG07737.1"/>
    <property type="molecule type" value="Genomic_DNA"/>
</dbReference>
<dbReference type="PANTHER" id="PTHR11851:SF49">
    <property type="entry name" value="MITOCHONDRIAL-PROCESSING PEPTIDASE SUBUNIT ALPHA"/>
    <property type="match status" value="1"/>
</dbReference>
<organism evidence="4 5">
    <name type="scientific">Candidatus Gottesmanbacteria bacterium RIFCSPHIGHO2_01_FULL_42_12</name>
    <dbReference type="NCBI Taxonomy" id="1798377"/>
    <lineage>
        <taxon>Bacteria</taxon>
        <taxon>Candidatus Gottesmaniibacteriota</taxon>
    </lineage>
</organism>
<dbReference type="Pfam" id="PF05193">
    <property type="entry name" value="Peptidase_M16_C"/>
    <property type="match status" value="1"/>
</dbReference>
<dbReference type="PANTHER" id="PTHR11851">
    <property type="entry name" value="METALLOPROTEASE"/>
    <property type="match status" value="1"/>
</dbReference>
<proteinExistence type="inferred from homology"/>
<evidence type="ECO:0000313" key="5">
    <source>
        <dbReference type="Proteomes" id="UP000178681"/>
    </source>
</evidence>
<evidence type="ECO:0000259" key="2">
    <source>
        <dbReference type="Pfam" id="PF00675"/>
    </source>
</evidence>
<feature type="domain" description="Peptidase M16 C-terminal" evidence="3">
    <location>
        <begin position="167"/>
        <end position="339"/>
    </location>
</feature>
<dbReference type="GO" id="GO:0046872">
    <property type="term" value="F:metal ion binding"/>
    <property type="evidence" value="ECO:0007669"/>
    <property type="project" value="InterPro"/>
</dbReference>
<dbReference type="Pfam" id="PF00675">
    <property type="entry name" value="Peptidase_M16"/>
    <property type="match status" value="1"/>
</dbReference>